<feature type="compositionally biased region" description="Basic and acidic residues" evidence="1">
    <location>
        <begin position="15"/>
        <end position="29"/>
    </location>
</feature>
<dbReference type="AlphaFoldDB" id="A0A366CX56"/>
<evidence type="ECO:0000313" key="2">
    <source>
        <dbReference type="EMBL" id="RBO82421.1"/>
    </source>
</evidence>
<reference evidence="2 3" key="1">
    <citation type="submission" date="2018-06" db="EMBL/GenBank/DDBJ databases">
        <title>Genomic Encyclopedia of Type Strains, Phase IV (KMG-IV): sequencing the most valuable type-strain genomes for metagenomic binning, comparative biology and taxonomic classification.</title>
        <authorList>
            <person name="Goeker M."/>
        </authorList>
    </citation>
    <scope>NUCLEOTIDE SEQUENCE [LARGE SCALE GENOMIC DNA]</scope>
    <source>
        <strain evidence="2 3">DSM 44599</strain>
    </source>
</reference>
<dbReference type="PROSITE" id="PS50096">
    <property type="entry name" value="IQ"/>
    <property type="match status" value="1"/>
</dbReference>
<dbReference type="EMBL" id="QNRE01000023">
    <property type="protein sequence ID" value="RBO82421.1"/>
    <property type="molecule type" value="Genomic_DNA"/>
</dbReference>
<feature type="compositionally biased region" description="Low complexity" evidence="1">
    <location>
        <begin position="39"/>
        <end position="51"/>
    </location>
</feature>
<organism evidence="2 3">
    <name type="scientific">Nocardia puris</name>
    <dbReference type="NCBI Taxonomy" id="208602"/>
    <lineage>
        <taxon>Bacteria</taxon>
        <taxon>Bacillati</taxon>
        <taxon>Actinomycetota</taxon>
        <taxon>Actinomycetes</taxon>
        <taxon>Mycobacteriales</taxon>
        <taxon>Nocardiaceae</taxon>
        <taxon>Nocardia</taxon>
    </lineage>
</organism>
<feature type="region of interest" description="Disordered" evidence="1">
    <location>
        <begin position="112"/>
        <end position="235"/>
    </location>
</feature>
<proteinExistence type="predicted"/>
<name>A0A366CX56_9NOCA</name>
<feature type="region of interest" description="Disordered" evidence="1">
    <location>
        <begin position="1"/>
        <end position="66"/>
    </location>
</feature>
<feature type="compositionally biased region" description="Pro residues" evidence="1">
    <location>
        <begin position="126"/>
        <end position="140"/>
    </location>
</feature>
<protein>
    <submittedName>
        <fullName evidence="2">Uncharacterized protein</fullName>
    </submittedName>
</protein>
<gene>
    <name evidence="2" type="ORF">DFR74_12338</name>
</gene>
<feature type="compositionally biased region" description="Basic and acidic residues" evidence="1">
    <location>
        <begin position="174"/>
        <end position="194"/>
    </location>
</feature>
<sequence length="235" mass="25966">MRVQVAERGLLARRGSMDRMRASGERPDRDDDLPTPVQRGGLPLLRAGARAALRRRTSTRFDPGDERRRAVRDGDLLWFRAIREGRAASAATTPWTGRADRSVEHRPLLDFPAAESAGPRTRSPNRTPPAHGPCRWPTPPTWRTRARDLSTTRPWNSSDTTRTRPPPRAGAIGRAREHGRGEGGRPAAHEDRPRRPAAVNAMSAAQLTQSFGNRRLVGPQPTTDDPPPGCAELTR</sequence>
<comment type="caution">
    <text evidence="2">The sequence shown here is derived from an EMBL/GenBank/DDBJ whole genome shotgun (WGS) entry which is preliminary data.</text>
</comment>
<dbReference type="Proteomes" id="UP000252586">
    <property type="component" value="Unassembled WGS sequence"/>
</dbReference>
<evidence type="ECO:0000313" key="3">
    <source>
        <dbReference type="Proteomes" id="UP000252586"/>
    </source>
</evidence>
<keyword evidence="3" id="KW-1185">Reference proteome</keyword>
<accession>A0A366CX56</accession>
<evidence type="ECO:0000256" key="1">
    <source>
        <dbReference type="SAM" id="MobiDB-lite"/>
    </source>
</evidence>
<feature type="compositionally biased region" description="Polar residues" evidence="1">
    <location>
        <begin position="151"/>
        <end position="160"/>
    </location>
</feature>
<feature type="compositionally biased region" description="Polar residues" evidence="1">
    <location>
        <begin position="203"/>
        <end position="212"/>
    </location>
</feature>